<sequence length="594" mass="66380">MSTQGGGELVPTTRRAVRKGMKRMPLKNVEEKRTAKIRRRQVRRGLKVVPDSFTKGPDLTVWEIMKHEIGLMESGVVDELAGIGVTSSTKVAPNTQFPVGSVLRALQDMSTGCEAEHWLEVGCISTQVCPVLAKAAELFSMDVSARALASDALGHALGYTLHLRYMASEMAYVDPSVARSRRRLMAYDLTEALGRSPCFDFLVDVLPATPITAVRRVHARECPSPPKPTEVTVPPELLVSSSSGESEPEDVAKGEEDDKRSEAVEADIVFEDTDVELEQALAGPANRAADGEPPLKRFKPKKADFRQRAHCNPLSDPLMVYPVSPRHVDWSMHFPKYFHTNRSQEECEQTIFCNTKDHLIQYDSSMIYDHPNRNNFILDIGCGFGGLLVSLGPLFPNNLIMGMEIREQVTNYVGERIRSMRLSEGPYKGDNIAVIRTNAMKFLANYFPKGSCDKMFFCFPDPHFKKHNWRRRIINDPLMSLYAYVLKPGGLLYTVTDVEDLHIWMRDCGERQHELFERVTDAELAGDPCIKCIENDTEEGKKVKRAGKPCYTAVFRRRCDPPSLIDQAASYHRFLEEAAARQAAAAVAAGALGL</sequence>
<feature type="binding site" evidence="9">
    <location>
        <position position="458"/>
    </location>
    <ligand>
        <name>S-adenosyl-L-methionine</name>
        <dbReference type="ChEBI" id="CHEBI:59789"/>
    </ligand>
</feature>
<organism evidence="11 12">
    <name type="scientific">Perkinsus olseni</name>
    <name type="common">Perkinsus atlanticus</name>
    <dbReference type="NCBI Taxonomy" id="32597"/>
    <lineage>
        <taxon>Eukaryota</taxon>
        <taxon>Sar</taxon>
        <taxon>Alveolata</taxon>
        <taxon>Perkinsozoa</taxon>
        <taxon>Perkinsea</taxon>
        <taxon>Perkinsida</taxon>
        <taxon>Perkinsidae</taxon>
        <taxon>Perkinsus</taxon>
    </lineage>
</organism>
<evidence type="ECO:0000256" key="2">
    <source>
        <dbReference type="ARBA" id="ARBA00022555"/>
    </source>
</evidence>
<feature type="region of interest" description="Disordered" evidence="10">
    <location>
        <begin position="221"/>
        <end position="261"/>
    </location>
</feature>
<keyword evidence="8 9" id="KW-0539">Nucleus</keyword>
<evidence type="ECO:0000256" key="9">
    <source>
        <dbReference type="HAMAP-Rule" id="MF_03055"/>
    </source>
</evidence>
<dbReference type="OrthoDB" id="47276at2759"/>
<comment type="subcellular location">
    <subcellularLocation>
        <location evidence="9">Nucleus</location>
    </subcellularLocation>
</comment>
<dbReference type="GO" id="GO:0008176">
    <property type="term" value="F:tRNA (guanine(46)-N7)-methyltransferase activity"/>
    <property type="evidence" value="ECO:0007669"/>
    <property type="project" value="UniProtKB-UniRule"/>
</dbReference>
<evidence type="ECO:0000256" key="5">
    <source>
        <dbReference type="ARBA" id="ARBA00022691"/>
    </source>
</evidence>
<dbReference type="HAMAP" id="MF_03055">
    <property type="entry name" value="tRNA_methyltr_TrmB_euk"/>
    <property type="match status" value="1"/>
</dbReference>
<dbReference type="InterPro" id="IPR003358">
    <property type="entry name" value="tRNA_(Gua-N-7)_MeTrfase_Trmb"/>
</dbReference>
<keyword evidence="6 9" id="KW-0819">tRNA processing</keyword>
<dbReference type="SUPFAM" id="SSF53335">
    <property type="entry name" value="S-adenosyl-L-methionine-dependent methyltransferases"/>
    <property type="match status" value="1"/>
</dbReference>
<gene>
    <name evidence="11" type="primary">METTL1_1</name>
    <name evidence="11" type="ORF">FOZ61_008437</name>
</gene>
<keyword evidence="7 9" id="KW-0694">RNA-binding</keyword>
<evidence type="ECO:0000256" key="8">
    <source>
        <dbReference type="ARBA" id="ARBA00023242"/>
    </source>
</evidence>
<evidence type="ECO:0000256" key="3">
    <source>
        <dbReference type="ARBA" id="ARBA00022603"/>
    </source>
</evidence>
<dbReference type="EC" id="2.1.1.33" evidence="9"/>
<evidence type="ECO:0000256" key="10">
    <source>
        <dbReference type="SAM" id="MobiDB-lite"/>
    </source>
</evidence>
<keyword evidence="3 9" id="KW-0489">Methyltransferase</keyword>
<name>A0A7J6M742_PEROL</name>
<feature type="binding site" evidence="9">
    <location>
        <begin position="438"/>
        <end position="439"/>
    </location>
    <ligand>
        <name>S-adenosyl-L-methionine</name>
        <dbReference type="ChEBI" id="CHEBI:59789"/>
    </ligand>
</feature>
<dbReference type="UniPathway" id="UPA00989"/>
<dbReference type="Gene3D" id="3.40.50.150">
    <property type="entry name" value="Vaccinia Virus protein VP39"/>
    <property type="match status" value="1"/>
</dbReference>
<dbReference type="GO" id="GO:0043527">
    <property type="term" value="C:tRNA methyltransferase complex"/>
    <property type="evidence" value="ECO:0007669"/>
    <property type="project" value="TreeGrafter"/>
</dbReference>
<dbReference type="GO" id="GO:0000049">
    <property type="term" value="F:tRNA binding"/>
    <property type="evidence" value="ECO:0007669"/>
    <property type="project" value="UniProtKB-UniRule"/>
</dbReference>
<proteinExistence type="inferred from homology"/>
<reference evidence="11 12" key="1">
    <citation type="submission" date="2020-04" db="EMBL/GenBank/DDBJ databases">
        <title>Perkinsus olseni comparative genomics.</title>
        <authorList>
            <person name="Bogema D.R."/>
        </authorList>
    </citation>
    <scope>NUCLEOTIDE SEQUENCE [LARGE SCALE GENOMIC DNA]</scope>
    <source>
        <strain evidence="11">ATCC PRA-179</strain>
    </source>
</reference>
<dbReference type="CDD" id="cd02440">
    <property type="entry name" value="AdoMet_MTases"/>
    <property type="match status" value="1"/>
</dbReference>
<comment type="pathway">
    <text evidence="9">tRNA modification; N(7)-methylguanine-tRNA biosynthesis.</text>
</comment>
<dbReference type="NCBIfam" id="TIGR00091">
    <property type="entry name" value="tRNA (guanosine(46)-N7)-methyltransferase TrmB"/>
    <property type="match status" value="1"/>
</dbReference>
<keyword evidence="2 9" id="KW-0820">tRNA-binding</keyword>
<evidence type="ECO:0000256" key="4">
    <source>
        <dbReference type="ARBA" id="ARBA00022679"/>
    </source>
</evidence>
<evidence type="ECO:0000256" key="1">
    <source>
        <dbReference type="ARBA" id="ARBA00000142"/>
    </source>
</evidence>
<dbReference type="PANTHER" id="PTHR23417:SF16">
    <property type="entry name" value="TRNA (GUANINE-N(7)-)-METHYLTRANSFERASE"/>
    <property type="match status" value="1"/>
</dbReference>
<accession>A0A7J6M742</accession>
<dbReference type="Proteomes" id="UP000570595">
    <property type="component" value="Unassembled WGS sequence"/>
</dbReference>
<dbReference type="PROSITE" id="PS51625">
    <property type="entry name" value="SAM_MT_TRMB"/>
    <property type="match status" value="1"/>
</dbReference>
<evidence type="ECO:0000313" key="11">
    <source>
        <dbReference type="EMBL" id="KAF4667285.1"/>
    </source>
</evidence>
<dbReference type="InterPro" id="IPR029063">
    <property type="entry name" value="SAM-dependent_MTases_sf"/>
</dbReference>
<comment type="caution">
    <text evidence="11">The sequence shown here is derived from an EMBL/GenBank/DDBJ whole genome shotgun (WGS) entry which is preliminary data.</text>
</comment>
<dbReference type="InterPro" id="IPR025763">
    <property type="entry name" value="Trm8_euk"/>
</dbReference>
<comment type="catalytic activity">
    <reaction evidence="1 9">
        <text>guanosine(46) in tRNA + S-adenosyl-L-methionine = N(7)-methylguanosine(46) in tRNA + S-adenosyl-L-homocysteine</text>
        <dbReference type="Rhea" id="RHEA:42708"/>
        <dbReference type="Rhea" id="RHEA-COMP:10188"/>
        <dbReference type="Rhea" id="RHEA-COMP:10189"/>
        <dbReference type="ChEBI" id="CHEBI:57856"/>
        <dbReference type="ChEBI" id="CHEBI:59789"/>
        <dbReference type="ChEBI" id="CHEBI:74269"/>
        <dbReference type="ChEBI" id="CHEBI:74480"/>
        <dbReference type="EC" id="2.1.1.33"/>
    </reaction>
</comment>
<evidence type="ECO:0000256" key="7">
    <source>
        <dbReference type="ARBA" id="ARBA00022884"/>
    </source>
</evidence>
<feature type="active site" evidence="9">
    <location>
        <position position="461"/>
    </location>
</feature>
<dbReference type="InterPro" id="IPR009072">
    <property type="entry name" value="Histone-fold"/>
</dbReference>
<dbReference type="PANTHER" id="PTHR23417">
    <property type="entry name" value="3-DEOXY-D-MANNO-OCTULOSONIC-ACID TRANSFERASE/TRNA GUANINE-N 7 - -METHYLTRANSFERASE"/>
    <property type="match status" value="1"/>
</dbReference>
<comment type="similarity">
    <text evidence="9">Belongs to the class I-like SAM-binding methyltransferase superfamily. TrmB family.</text>
</comment>
<keyword evidence="4 9" id="KW-0808">Transferase</keyword>
<feature type="compositionally biased region" description="Low complexity" evidence="10">
    <location>
        <begin position="229"/>
        <end position="245"/>
    </location>
</feature>
<comment type="function">
    <text evidence="9">Catalyzes the formation of N(7)-methylguanine at position 46 (m7G46) in tRNA.</text>
</comment>
<dbReference type="AlphaFoldDB" id="A0A7J6M742"/>
<dbReference type="GO" id="GO:0046982">
    <property type="term" value="F:protein heterodimerization activity"/>
    <property type="evidence" value="ECO:0007669"/>
    <property type="project" value="InterPro"/>
</dbReference>
<dbReference type="Gene3D" id="1.10.20.10">
    <property type="entry name" value="Histone, subunit A"/>
    <property type="match status" value="1"/>
</dbReference>
<dbReference type="EMBL" id="JABAHT010000056">
    <property type="protein sequence ID" value="KAF4667285.1"/>
    <property type="molecule type" value="Genomic_DNA"/>
</dbReference>
<evidence type="ECO:0000256" key="6">
    <source>
        <dbReference type="ARBA" id="ARBA00022694"/>
    </source>
</evidence>
<keyword evidence="5 9" id="KW-0949">S-adenosyl-L-methionine</keyword>
<feature type="binding site" evidence="9">
    <location>
        <begin position="537"/>
        <end position="539"/>
    </location>
    <ligand>
        <name>S-adenosyl-L-methionine</name>
        <dbReference type="ChEBI" id="CHEBI:59789"/>
    </ligand>
</feature>
<dbReference type="SUPFAM" id="SSF47113">
    <property type="entry name" value="Histone-fold"/>
    <property type="match status" value="1"/>
</dbReference>
<dbReference type="GO" id="GO:0005634">
    <property type="term" value="C:nucleus"/>
    <property type="evidence" value="ECO:0007669"/>
    <property type="project" value="UniProtKB-SubCell"/>
</dbReference>
<feature type="compositionally biased region" description="Basic and acidic residues" evidence="10">
    <location>
        <begin position="250"/>
        <end position="261"/>
    </location>
</feature>
<dbReference type="Pfam" id="PF02390">
    <property type="entry name" value="Methyltransf_4"/>
    <property type="match status" value="1"/>
</dbReference>
<evidence type="ECO:0000313" key="12">
    <source>
        <dbReference type="Proteomes" id="UP000570595"/>
    </source>
</evidence>
<feature type="binding site" evidence="9">
    <location>
        <position position="381"/>
    </location>
    <ligand>
        <name>S-adenosyl-L-methionine</name>
        <dbReference type="ChEBI" id="CHEBI:59789"/>
    </ligand>
</feature>
<protein>
    <recommendedName>
        <fullName evidence="9">tRNA (guanine-N(7)-)-methyltransferase</fullName>
        <ecNumber evidence="9">2.1.1.33</ecNumber>
    </recommendedName>
    <alternativeName>
        <fullName evidence="9">tRNA (guanine(46)-N(7))-methyltransferase</fullName>
    </alternativeName>
    <alternativeName>
        <fullName evidence="9">tRNA(m7G46)-methyltransferase</fullName>
    </alternativeName>
</protein>
<feature type="binding site" evidence="9">
    <location>
        <begin position="404"/>
        <end position="405"/>
    </location>
    <ligand>
        <name>S-adenosyl-L-methionine</name>
        <dbReference type="ChEBI" id="CHEBI:59789"/>
    </ligand>
</feature>